<proteinExistence type="predicted"/>
<gene>
    <name evidence="2" type="ORF">CRG98_005918</name>
</gene>
<sequence length="133" mass="15145">MDFSAPKFKQGWRNTRRTPMAGFHCGQRILRCHSLRVWDLTGIPCKHTMLYNSQRLEEFVNPLLRKEIPQMPTFAEASFFQPITAPPVRAPPVRPPPVRPPHTPITAHTMEAASSGTAARFAAYFQPRRLPPN</sequence>
<feature type="compositionally biased region" description="Low complexity" evidence="1">
    <location>
        <begin position="104"/>
        <end position="114"/>
    </location>
</feature>
<dbReference type="Proteomes" id="UP000233551">
    <property type="component" value="Unassembled WGS sequence"/>
</dbReference>
<evidence type="ECO:0000313" key="2">
    <source>
        <dbReference type="EMBL" id="PKI73677.1"/>
    </source>
</evidence>
<name>A0A2I0KYX4_PUNGR</name>
<comment type="caution">
    <text evidence="2">The sequence shown here is derived from an EMBL/GenBank/DDBJ whole genome shotgun (WGS) entry which is preliminary data.</text>
</comment>
<keyword evidence="3" id="KW-1185">Reference proteome</keyword>
<evidence type="ECO:0000313" key="3">
    <source>
        <dbReference type="Proteomes" id="UP000233551"/>
    </source>
</evidence>
<evidence type="ECO:0008006" key="4">
    <source>
        <dbReference type="Google" id="ProtNLM"/>
    </source>
</evidence>
<dbReference type="EMBL" id="PGOL01000265">
    <property type="protein sequence ID" value="PKI73677.1"/>
    <property type="molecule type" value="Genomic_DNA"/>
</dbReference>
<evidence type="ECO:0000256" key="1">
    <source>
        <dbReference type="SAM" id="MobiDB-lite"/>
    </source>
</evidence>
<protein>
    <recommendedName>
        <fullName evidence="4">Zinc finger PMZ-type domain-containing protein</fullName>
    </recommendedName>
</protein>
<feature type="compositionally biased region" description="Pro residues" evidence="1">
    <location>
        <begin position="86"/>
        <end position="103"/>
    </location>
</feature>
<accession>A0A2I0KYX4</accession>
<reference evidence="2 3" key="1">
    <citation type="submission" date="2017-11" db="EMBL/GenBank/DDBJ databases">
        <title>De-novo sequencing of pomegranate (Punica granatum L.) genome.</title>
        <authorList>
            <person name="Akparov Z."/>
            <person name="Amiraslanov A."/>
            <person name="Hajiyeva S."/>
            <person name="Abbasov M."/>
            <person name="Kaur K."/>
            <person name="Hamwieh A."/>
            <person name="Solovyev V."/>
            <person name="Salamov A."/>
            <person name="Braich B."/>
            <person name="Kosarev P."/>
            <person name="Mahmoud A."/>
            <person name="Hajiyev E."/>
            <person name="Babayeva S."/>
            <person name="Izzatullayeva V."/>
            <person name="Mammadov A."/>
            <person name="Mammadov A."/>
            <person name="Sharifova S."/>
            <person name="Ojaghi J."/>
            <person name="Eynullazada K."/>
            <person name="Bayramov B."/>
            <person name="Abdulazimova A."/>
            <person name="Shahmuradov I."/>
        </authorList>
    </citation>
    <scope>NUCLEOTIDE SEQUENCE [LARGE SCALE GENOMIC DNA]</scope>
    <source>
        <strain evidence="3">cv. AG2017</strain>
        <tissue evidence="2">Leaf</tissue>
    </source>
</reference>
<feature type="region of interest" description="Disordered" evidence="1">
    <location>
        <begin position="86"/>
        <end position="114"/>
    </location>
</feature>
<dbReference type="AlphaFoldDB" id="A0A2I0KYX4"/>
<organism evidence="2 3">
    <name type="scientific">Punica granatum</name>
    <name type="common">Pomegranate</name>
    <dbReference type="NCBI Taxonomy" id="22663"/>
    <lineage>
        <taxon>Eukaryota</taxon>
        <taxon>Viridiplantae</taxon>
        <taxon>Streptophyta</taxon>
        <taxon>Embryophyta</taxon>
        <taxon>Tracheophyta</taxon>
        <taxon>Spermatophyta</taxon>
        <taxon>Magnoliopsida</taxon>
        <taxon>eudicotyledons</taxon>
        <taxon>Gunneridae</taxon>
        <taxon>Pentapetalae</taxon>
        <taxon>rosids</taxon>
        <taxon>malvids</taxon>
        <taxon>Myrtales</taxon>
        <taxon>Lythraceae</taxon>
        <taxon>Punica</taxon>
    </lineage>
</organism>